<dbReference type="PROSITE" id="PS51450">
    <property type="entry name" value="LRR"/>
    <property type="match status" value="1"/>
</dbReference>
<dbReference type="InterPro" id="IPR050216">
    <property type="entry name" value="LRR_domain-containing"/>
</dbReference>
<evidence type="ECO:0008006" key="5">
    <source>
        <dbReference type="Google" id="ProtNLM"/>
    </source>
</evidence>
<dbReference type="PANTHER" id="PTHR48051:SF39">
    <property type="entry name" value="P53-INDUCED DEATH DOMAIN PROTEIN 1"/>
    <property type="match status" value="1"/>
</dbReference>
<reference evidence="3 4" key="1">
    <citation type="submission" date="2018-05" db="EMBL/GenBank/DDBJ databases">
        <title>Lujinxingia marina gen. nov. sp. nov., a new facultative anaerobic member of the class Deltaproteobacteria, and proposal of Lujinxingaceae fam. nov.</title>
        <authorList>
            <person name="Li C.-M."/>
        </authorList>
    </citation>
    <scope>NUCLEOTIDE SEQUENCE [LARGE SCALE GENOMIC DNA]</scope>
    <source>
        <strain evidence="3 4">B210</strain>
    </source>
</reference>
<keyword evidence="4" id="KW-1185">Reference proteome</keyword>
<comment type="caution">
    <text evidence="3">The sequence shown here is derived from an EMBL/GenBank/DDBJ whole genome shotgun (WGS) entry which is preliminary data.</text>
</comment>
<dbReference type="InterPro" id="IPR032675">
    <property type="entry name" value="LRR_dom_sf"/>
</dbReference>
<dbReference type="SUPFAM" id="SSF52058">
    <property type="entry name" value="L domain-like"/>
    <property type="match status" value="1"/>
</dbReference>
<keyword evidence="2" id="KW-0677">Repeat</keyword>
<organism evidence="3 4">
    <name type="scientific">Lujinxingia litoralis</name>
    <dbReference type="NCBI Taxonomy" id="2211119"/>
    <lineage>
        <taxon>Bacteria</taxon>
        <taxon>Deltaproteobacteria</taxon>
        <taxon>Bradymonadales</taxon>
        <taxon>Lujinxingiaceae</taxon>
        <taxon>Lujinxingia</taxon>
    </lineage>
</organism>
<protein>
    <recommendedName>
        <fullName evidence="5">Leucine-rich repeat domain-containing protein</fullName>
    </recommendedName>
</protein>
<evidence type="ECO:0000313" key="3">
    <source>
        <dbReference type="EMBL" id="RAL25163.1"/>
    </source>
</evidence>
<accession>A0A328CE72</accession>
<dbReference type="RefSeq" id="WP_111728335.1">
    <property type="nucleotide sequence ID" value="NZ_QHKO01000001.1"/>
</dbReference>
<dbReference type="InterPro" id="IPR001611">
    <property type="entry name" value="Leu-rich_rpt"/>
</dbReference>
<dbReference type="Gene3D" id="3.80.10.10">
    <property type="entry name" value="Ribonuclease Inhibitor"/>
    <property type="match status" value="1"/>
</dbReference>
<dbReference type="Proteomes" id="UP000249169">
    <property type="component" value="Unassembled WGS sequence"/>
</dbReference>
<name>A0A328CE72_9DELT</name>
<sequence length="330" mass="36181">MTFPPFVFVYPPEGNPEIPRGTRLLWYPSIRELSFSPTGTTEHLDELIATGLVDDAESIRISDFAKKAVRLPDSIARLTSLRSVRIETSQFADWPGVYRIPTLRTLFVDEKVAELPDGIGQLKALEELTIKGKKIASLPEDLGSLPNLRTLVIVNAPITHLPDLSGLTALQTLRLVWTKKLKVLPDGLDTLAALERVETDMVPLTEIPVGLAQHANLRALVIRGGKVKKLPDVSWPQLRELENFGPLKKLPKTFEAPALEHVVLGDALPALPPLPADSLQSLDVNAPLTSVDPALASVNRLRLTCTKQAYAALSDDEREAFGARLRAAWA</sequence>
<keyword evidence="1" id="KW-0433">Leucine-rich repeat</keyword>
<gene>
    <name evidence="3" type="ORF">DL240_02835</name>
</gene>
<evidence type="ECO:0000313" key="4">
    <source>
        <dbReference type="Proteomes" id="UP000249169"/>
    </source>
</evidence>
<dbReference type="PANTHER" id="PTHR48051">
    <property type="match status" value="1"/>
</dbReference>
<dbReference type="AlphaFoldDB" id="A0A328CE72"/>
<proteinExistence type="predicted"/>
<dbReference type="EMBL" id="QHKO01000001">
    <property type="protein sequence ID" value="RAL25163.1"/>
    <property type="molecule type" value="Genomic_DNA"/>
</dbReference>
<evidence type="ECO:0000256" key="1">
    <source>
        <dbReference type="ARBA" id="ARBA00022614"/>
    </source>
</evidence>
<dbReference type="OrthoDB" id="6658913at2"/>
<evidence type="ECO:0000256" key="2">
    <source>
        <dbReference type="ARBA" id="ARBA00022737"/>
    </source>
</evidence>
<dbReference type="GO" id="GO:0005737">
    <property type="term" value="C:cytoplasm"/>
    <property type="evidence" value="ECO:0007669"/>
    <property type="project" value="TreeGrafter"/>
</dbReference>